<evidence type="ECO:0000259" key="6">
    <source>
        <dbReference type="PROSITE" id="PS51032"/>
    </source>
</evidence>
<evidence type="ECO:0000256" key="5">
    <source>
        <dbReference type="ARBA" id="ARBA00023242"/>
    </source>
</evidence>
<sequence>MKVVTGRHPLAYQGKRLIGTKRWEAHIWEKKQIYLGGFDTEEQAALAFDIAAVKYRGAVAITNFDISNYEQELANLSQVTTEDVIKSLRQQSRGAQIFSSQYRGVTKHQKGKWEARIGTMLDKKYKYLGLYEEEVEAAKAYDTEAIKRRGVGAVTNFDLSTYLDILDAEEIAEAQSRGLLPADLTAVNAEDAQKDAQERLEDSHTAWEEAENTDINDDQHGYLWHPAPGGQDQFTAGVGMKLDMPEALAKAGPSGEQTPRSMFEISAHVPSAPQTPLQPGADDTLLQADMLEHHSDLDSVFAGLDMSNESWSQMLDLMQPDLAGQLSLGAETTVEKVGACVSTSPGSA</sequence>
<dbReference type="Proteomes" id="UP001485043">
    <property type="component" value="Unassembled WGS sequence"/>
</dbReference>
<dbReference type="GO" id="GO:0005634">
    <property type="term" value="C:nucleus"/>
    <property type="evidence" value="ECO:0007669"/>
    <property type="project" value="UniProtKB-SubCell"/>
</dbReference>
<dbReference type="SMART" id="SM00380">
    <property type="entry name" value="AP2"/>
    <property type="match status" value="2"/>
</dbReference>
<feature type="domain" description="AP2/ERF" evidence="6">
    <location>
        <begin position="101"/>
        <end position="158"/>
    </location>
</feature>
<dbReference type="InterPro" id="IPR016177">
    <property type="entry name" value="DNA-bd_dom_sf"/>
</dbReference>
<keyword evidence="5" id="KW-0539">Nucleus</keyword>
<dbReference type="GO" id="GO:0003677">
    <property type="term" value="F:DNA binding"/>
    <property type="evidence" value="ECO:0007669"/>
    <property type="project" value="UniProtKB-KW"/>
</dbReference>
<name>A0AAW1SRZ6_9CHLO</name>
<keyword evidence="8" id="KW-1185">Reference proteome</keyword>
<evidence type="ECO:0000256" key="2">
    <source>
        <dbReference type="ARBA" id="ARBA00023015"/>
    </source>
</evidence>
<evidence type="ECO:0000256" key="3">
    <source>
        <dbReference type="ARBA" id="ARBA00023125"/>
    </source>
</evidence>
<dbReference type="SUPFAM" id="SSF54171">
    <property type="entry name" value="DNA-binding domain"/>
    <property type="match status" value="2"/>
</dbReference>
<dbReference type="InterPro" id="IPR001471">
    <property type="entry name" value="AP2/ERF_dom"/>
</dbReference>
<accession>A0AAW1SRZ6</accession>
<evidence type="ECO:0000256" key="4">
    <source>
        <dbReference type="ARBA" id="ARBA00023163"/>
    </source>
</evidence>
<dbReference type="PANTHER" id="PTHR32467:SF90">
    <property type="entry name" value="AP2-LIKE ETHYLENE-RESPONSIVE TRANSCRIPTION FACTOR AIL1"/>
    <property type="match status" value="1"/>
</dbReference>
<dbReference type="PANTHER" id="PTHR32467">
    <property type="entry name" value="AP2-LIKE ETHYLENE-RESPONSIVE TRANSCRIPTION FACTOR"/>
    <property type="match status" value="1"/>
</dbReference>
<feature type="domain" description="AP2/ERF" evidence="6">
    <location>
        <begin position="11"/>
        <end position="65"/>
    </location>
</feature>
<dbReference type="Gene3D" id="3.30.730.10">
    <property type="entry name" value="AP2/ERF domain"/>
    <property type="match status" value="2"/>
</dbReference>
<gene>
    <name evidence="7" type="ORF">WJX84_004089</name>
</gene>
<keyword evidence="4" id="KW-0804">Transcription</keyword>
<keyword evidence="2" id="KW-0805">Transcription regulation</keyword>
<evidence type="ECO:0000256" key="1">
    <source>
        <dbReference type="ARBA" id="ARBA00004123"/>
    </source>
</evidence>
<keyword evidence="3" id="KW-0238">DNA-binding</keyword>
<dbReference type="AlphaFoldDB" id="A0AAW1SRZ6"/>
<dbReference type="GO" id="GO:0003700">
    <property type="term" value="F:DNA-binding transcription factor activity"/>
    <property type="evidence" value="ECO:0007669"/>
    <property type="project" value="InterPro"/>
</dbReference>
<protein>
    <recommendedName>
        <fullName evidence="6">AP2/ERF domain-containing protein</fullName>
    </recommendedName>
</protein>
<dbReference type="PRINTS" id="PR00367">
    <property type="entry name" value="ETHRSPELEMNT"/>
</dbReference>
<dbReference type="PROSITE" id="PS51032">
    <property type="entry name" value="AP2_ERF"/>
    <property type="match status" value="2"/>
</dbReference>
<comment type="caution">
    <text evidence="7">The sequence shown here is derived from an EMBL/GenBank/DDBJ whole genome shotgun (WGS) entry which is preliminary data.</text>
</comment>
<proteinExistence type="predicted"/>
<reference evidence="7 8" key="1">
    <citation type="journal article" date="2024" name="Nat. Commun.">
        <title>Phylogenomics reveals the evolutionary origins of lichenization in chlorophyte algae.</title>
        <authorList>
            <person name="Puginier C."/>
            <person name="Libourel C."/>
            <person name="Otte J."/>
            <person name="Skaloud P."/>
            <person name="Haon M."/>
            <person name="Grisel S."/>
            <person name="Petersen M."/>
            <person name="Berrin J.G."/>
            <person name="Delaux P.M."/>
            <person name="Dal Grande F."/>
            <person name="Keller J."/>
        </authorList>
    </citation>
    <scope>NUCLEOTIDE SEQUENCE [LARGE SCALE GENOMIC DNA]</scope>
    <source>
        <strain evidence="7 8">SAG 2523</strain>
    </source>
</reference>
<evidence type="ECO:0000313" key="7">
    <source>
        <dbReference type="EMBL" id="KAK9853906.1"/>
    </source>
</evidence>
<evidence type="ECO:0000313" key="8">
    <source>
        <dbReference type="Proteomes" id="UP001485043"/>
    </source>
</evidence>
<dbReference type="EMBL" id="JALJOV010001122">
    <property type="protein sequence ID" value="KAK9853906.1"/>
    <property type="molecule type" value="Genomic_DNA"/>
</dbReference>
<organism evidence="7 8">
    <name type="scientific">Apatococcus fuscideae</name>
    <dbReference type="NCBI Taxonomy" id="2026836"/>
    <lineage>
        <taxon>Eukaryota</taxon>
        <taxon>Viridiplantae</taxon>
        <taxon>Chlorophyta</taxon>
        <taxon>core chlorophytes</taxon>
        <taxon>Trebouxiophyceae</taxon>
        <taxon>Chlorellales</taxon>
        <taxon>Chlorellaceae</taxon>
        <taxon>Apatococcus</taxon>
    </lineage>
</organism>
<dbReference type="CDD" id="cd00018">
    <property type="entry name" value="AP2"/>
    <property type="match status" value="2"/>
</dbReference>
<dbReference type="InterPro" id="IPR036955">
    <property type="entry name" value="AP2/ERF_dom_sf"/>
</dbReference>
<comment type="subcellular location">
    <subcellularLocation>
        <location evidence="1">Nucleus</location>
    </subcellularLocation>
</comment>